<sequence length="289" mass="32135">MVPKLIKARNLPASYGFALLWPSVVLGCTRINFFQTDLTVPFYIFSFLVIIYFKMGEKGSEKYSFSLTTFSPSGKLMQIEYAMNAVKSGSPSVGLKAKDCVVLATENKNSLLLNPESKIEKITSHVGCAYSGMGPDSRILVRKARKIAAEYKLQHGEPMPITQLAAKIAAIMQEYTQSGGVRPFGVSLLIGGWDESKGPMLFQIDPSGSYFAWQATAIGKNDNNAKTFLEKRYDSNNEKMDAIHTALLTLRESYDIGMTEENVELVICSKTEGFKRLTKEELNEHIKNL</sequence>
<name>A0ACB1AJ06_MELEN</name>
<evidence type="ECO:0000313" key="2">
    <source>
        <dbReference type="Proteomes" id="UP001497535"/>
    </source>
</evidence>
<keyword evidence="2" id="KW-1185">Reference proteome</keyword>
<accession>A0ACB1AJ06</accession>
<dbReference type="Proteomes" id="UP001497535">
    <property type="component" value="Unassembled WGS sequence"/>
</dbReference>
<evidence type="ECO:0000313" key="1">
    <source>
        <dbReference type="EMBL" id="CAK5091547.1"/>
    </source>
</evidence>
<protein>
    <submittedName>
        <fullName evidence="1">Uncharacterized protein</fullName>
    </submittedName>
</protein>
<gene>
    <name evidence="1" type="ORF">MENTE1834_LOCUS39388</name>
</gene>
<proteinExistence type="predicted"/>
<organism evidence="1 2">
    <name type="scientific">Meloidogyne enterolobii</name>
    <name type="common">Root-knot nematode worm</name>
    <name type="synonym">Meloidogyne mayaguensis</name>
    <dbReference type="NCBI Taxonomy" id="390850"/>
    <lineage>
        <taxon>Eukaryota</taxon>
        <taxon>Metazoa</taxon>
        <taxon>Ecdysozoa</taxon>
        <taxon>Nematoda</taxon>
        <taxon>Chromadorea</taxon>
        <taxon>Rhabditida</taxon>
        <taxon>Tylenchina</taxon>
        <taxon>Tylenchomorpha</taxon>
        <taxon>Tylenchoidea</taxon>
        <taxon>Meloidogynidae</taxon>
        <taxon>Meloidogyninae</taxon>
        <taxon>Meloidogyne</taxon>
    </lineage>
</organism>
<comment type="caution">
    <text evidence="1">The sequence shown here is derived from an EMBL/GenBank/DDBJ whole genome shotgun (WGS) entry which is preliminary data.</text>
</comment>
<dbReference type="EMBL" id="CAVMJV010000088">
    <property type="protein sequence ID" value="CAK5091547.1"/>
    <property type="molecule type" value="Genomic_DNA"/>
</dbReference>
<reference evidence="1" key="1">
    <citation type="submission" date="2023-11" db="EMBL/GenBank/DDBJ databases">
        <authorList>
            <person name="Poullet M."/>
        </authorList>
    </citation>
    <scope>NUCLEOTIDE SEQUENCE</scope>
    <source>
        <strain evidence="1">E1834</strain>
    </source>
</reference>